<evidence type="ECO:0000313" key="2">
    <source>
        <dbReference type="EMBL" id="TWU41170.1"/>
    </source>
</evidence>
<feature type="compositionally biased region" description="Pro residues" evidence="1">
    <location>
        <begin position="87"/>
        <end position="102"/>
    </location>
</feature>
<dbReference type="Proteomes" id="UP000315471">
    <property type="component" value="Unassembled WGS sequence"/>
</dbReference>
<organism evidence="2 3">
    <name type="scientific">Novipirellula aureliae</name>
    <dbReference type="NCBI Taxonomy" id="2527966"/>
    <lineage>
        <taxon>Bacteria</taxon>
        <taxon>Pseudomonadati</taxon>
        <taxon>Planctomycetota</taxon>
        <taxon>Planctomycetia</taxon>
        <taxon>Pirellulales</taxon>
        <taxon>Pirellulaceae</taxon>
        <taxon>Novipirellula</taxon>
    </lineage>
</organism>
<gene>
    <name evidence="2" type="ORF">Q31b_26090</name>
</gene>
<dbReference type="AlphaFoldDB" id="A0A5C6DWQ1"/>
<evidence type="ECO:0000256" key="1">
    <source>
        <dbReference type="SAM" id="MobiDB-lite"/>
    </source>
</evidence>
<feature type="compositionally biased region" description="Basic and acidic residues" evidence="1">
    <location>
        <begin position="21"/>
        <end position="41"/>
    </location>
</feature>
<protein>
    <submittedName>
        <fullName evidence="2">Uncharacterized protein</fullName>
    </submittedName>
</protein>
<accession>A0A5C6DWQ1</accession>
<name>A0A5C6DWQ1_9BACT</name>
<keyword evidence="3" id="KW-1185">Reference proteome</keyword>
<comment type="caution">
    <text evidence="2">The sequence shown here is derived from an EMBL/GenBank/DDBJ whole genome shotgun (WGS) entry which is preliminary data.</text>
</comment>
<evidence type="ECO:0000313" key="3">
    <source>
        <dbReference type="Proteomes" id="UP000315471"/>
    </source>
</evidence>
<sequence>MNIPSERRDDPTDGGGLFGSWDRKDSMPHRTHPHEMSDRWEAGGCESVPEVSEPWTDTSFDSACQESFGGPLEVDPFDTSVDSQGVPKPPEVPWPRFHPIPTRPVFGGGL</sequence>
<feature type="compositionally biased region" description="Polar residues" evidence="1">
    <location>
        <begin position="55"/>
        <end position="65"/>
    </location>
</feature>
<reference evidence="2 3" key="1">
    <citation type="submission" date="2019-02" db="EMBL/GenBank/DDBJ databases">
        <title>Deep-cultivation of Planctomycetes and their phenomic and genomic characterization uncovers novel biology.</title>
        <authorList>
            <person name="Wiegand S."/>
            <person name="Jogler M."/>
            <person name="Boedeker C."/>
            <person name="Pinto D."/>
            <person name="Vollmers J."/>
            <person name="Rivas-Marin E."/>
            <person name="Kohn T."/>
            <person name="Peeters S.H."/>
            <person name="Heuer A."/>
            <person name="Rast P."/>
            <person name="Oberbeckmann S."/>
            <person name="Bunk B."/>
            <person name="Jeske O."/>
            <person name="Meyerdierks A."/>
            <person name="Storesund J.E."/>
            <person name="Kallscheuer N."/>
            <person name="Luecker S."/>
            <person name="Lage O.M."/>
            <person name="Pohl T."/>
            <person name="Merkel B.J."/>
            <person name="Hornburger P."/>
            <person name="Mueller R.-W."/>
            <person name="Bruemmer F."/>
            <person name="Labrenz M."/>
            <person name="Spormann A.M."/>
            <person name="Op Den Camp H."/>
            <person name="Overmann J."/>
            <person name="Amann R."/>
            <person name="Jetten M.S.M."/>
            <person name="Mascher T."/>
            <person name="Medema M.H."/>
            <person name="Devos D.P."/>
            <person name="Kaster A.-K."/>
            <person name="Ovreas L."/>
            <person name="Rohde M."/>
            <person name="Galperin M.Y."/>
            <person name="Jogler C."/>
        </authorList>
    </citation>
    <scope>NUCLEOTIDE SEQUENCE [LARGE SCALE GENOMIC DNA]</scope>
    <source>
        <strain evidence="2 3">Q31b</strain>
    </source>
</reference>
<dbReference type="EMBL" id="SJPY01000004">
    <property type="protein sequence ID" value="TWU41170.1"/>
    <property type="molecule type" value="Genomic_DNA"/>
</dbReference>
<feature type="compositionally biased region" description="Basic and acidic residues" evidence="1">
    <location>
        <begin position="1"/>
        <end position="11"/>
    </location>
</feature>
<proteinExistence type="predicted"/>
<feature type="region of interest" description="Disordered" evidence="1">
    <location>
        <begin position="1"/>
        <end position="110"/>
    </location>
</feature>